<dbReference type="PROSITE" id="PS00463">
    <property type="entry name" value="ZN2_CY6_FUNGAL_1"/>
    <property type="match status" value="1"/>
</dbReference>
<evidence type="ECO:0000256" key="1">
    <source>
        <dbReference type="ARBA" id="ARBA00023242"/>
    </source>
</evidence>
<evidence type="ECO:0000256" key="2">
    <source>
        <dbReference type="SAM" id="MobiDB-lite"/>
    </source>
</evidence>
<feature type="domain" description="Zn(2)-C6 fungal-type" evidence="3">
    <location>
        <begin position="47"/>
        <end position="78"/>
    </location>
</feature>
<reference evidence="4" key="1">
    <citation type="journal article" date="2021" name="Nat. Commun.">
        <title>Genetic determinants of endophytism in the Arabidopsis root mycobiome.</title>
        <authorList>
            <person name="Mesny F."/>
            <person name="Miyauchi S."/>
            <person name="Thiergart T."/>
            <person name="Pickel B."/>
            <person name="Atanasova L."/>
            <person name="Karlsson M."/>
            <person name="Huettel B."/>
            <person name="Barry K.W."/>
            <person name="Haridas S."/>
            <person name="Chen C."/>
            <person name="Bauer D."/>
            <person name="Andreopoulos W."/>
            <person name="Pangilinan J."/>
            <person name="LaButti K."/>
            <person name="Riley R."/>
            <person name="Lipzen A."/>
            <person name="Clum A."/>
            <person name="Drula E."/>
            <person name="Henrissat B."/>
            <person name="Kohler A."/>
            <person name="Grigoriev I.V."/>
            <person name="Martin F.M."/>
            <person name="Hacquard S."/>
        </authorList>
    </citation>
    <scope>NUCLEOTIDE SEQUENCE</scope>
    <source>
        <strain evidence="4">MPI-CAGE-CH-0235</strain>
    </source>
</reference>
<sequence>MVRSQKIPKAYTTCWSANNTRPARTTDGSVSSSSQASDAPATKYNTACNSCRSSRVKCSGGSPCHRCTSSAAPSACVYSVSRRRGKHKASSSISHGIPSPRPPPSELYQWQDLAPNDPIMASDWLNSDVWQPMGGPSTQNGNVLFNALPTDISNPALASEFQPWIGFLEPPPTSSVAFGLKSQENMNGKCPTSCYMLVYDSSNQLAVVSDEPGKVSLDGILQLLNSATGHASRYMTCSDCGAGCHRMITLAIIYQRQVRVLCEISLSPETFLSNNTARVTFGAFQPPESDERWLKRIMLLQATRDVQSNIDSFYHKSKKDDEDHQNGNKKLSEAALVNIKWLIDVGATLNKHLFMVKSRLQKDDWGYYPQ</sequence>
<name>A0A8K0SIK8_9HYPO</name>
<feature type="region of interest" description="Disordered" evidence="2">
    <location>
        <begin position="22"/>
        <end position="42"/>
    </location>
</feature>
<dbReference type="InterPro" id="IPR036864">
    <property type="entry name" value="Zn2-C6_fun-type_DNA-bd_sf"/>
</dbReference>
<protein>
    <recommendedName>
        <fullName evidence="3">Zn(2)-C6 fungal-type domain-containing protein</fullName>
    </recommendedName>
</protein>
<evidence type="ECO:0000259" key="3">
    <source>
        <dbReference type="PROSITE" id="PS50048"/>
    </source>
</evidence>
<dbReference type="InterPro" id="IPR001138">
    <property type="entry name" value="Zn2Cys6_DnaBD"/>
</dbReference>
<proteinExistence type="predicted"/>
<feature type="region of interest" description="Disordered" evidence="2">
    <location>
        <begin position="87"/>
        <end position="107"/>
    </location>
</feature>
<accession>A0A8K0SIK8</accession>
<evidence type="ECO:0000313" key="5">
    <source>
        <dbReference type="Proteomes" id="UP000813444"/>
    </source>
</evidence>
<dbReference type="SMART" id="SM00066">
    <property type="entry name" value="GAL4"/>
    <property type="match status" value="1"/>
</dbReference>
<dbReference type="AlphaFoldDB" id="A0A8K0SIK8"/>
<keyword evidence="5" id="KW-1185">Reference proteome</keyword>
<keyword evidence="1" id="KW-0539">Nucleus</keyword>
<evidence type="ECO:0000313" key="4">
    <source>
        <dbReference type="EMBL" id="KAH7311280.1"/>
    </source>
</evidence>
<dbReference type="CDD" id="cd00067">
    <property type="entry name" value="GAL4"/>
    <property type="match status" value="1"/>
</dbReference>
<dbReference type="SUPFAM" id="SSF57701">
    <property type="entry name" value="Zn2/Cys6 DNA-binding domain"/>
    <property type="match status" value="1"/>
</dbReference>
<dbReference type="PROSITE" id="PS50048">
    <property type="entry name" value="ZN2_CY6_FUNGAL_2"/>
    <property type="match status" value="1"/>
</dbReference>
<dbReference type="Gene3D" id="4.10.240.10">
    <property type="entry name" value="Zn(2)-C6 fungal-type DNA-binding domain"/>
    <property type="match status" value="1"/>
</dbReference>
<dbReference type="GO" id="GO:0000981">
    <property type="term" value="F:DNA-binding transcription factor activity, RNA polymerase II-specific"/>
    <property type="evidence" value="ECO:0007669"/>
    <property type="project" value="InterPro"/>
</dbReference>
<dbReference type="Proteomes" id="UP000813444">
    <property type="component" value="Unassembled WGS sequence"/>
</dbReference>
<gene>
    <name evidence="4" type="ORF">B0I35DRAFT_377354</name>
</gene>
<dbReference type="GO" id="GO:0008270">
    <property type="term" value="F:zinc ion binding"/>
    <property type="evidence" value="ECO:0007669"/>
    <property type="project" value="InterPro"/>
</dbReference>
<organism evidence="4 5">
    <name type="scientific">Stachybotrys elegans</name>
    <dbReference type="NCBI Taxonomy" id="80388"/>
    <lineage>
        <taxon>Eukaryota</taxon>
        <taxon>Fungi</taxon>
        <taxon>Dikarya</taxon>
        <taxon>Ascomycota</taxon>
        <taxon>Pezizomycotina</taxon>
        <taxon>Sordariomycetes</taxon>
        <taxon>Hypocreomycetidae</taxon>
        <taxon>Hypocreales</taxon>
        <taxon>Stachybotryaceae</taxon>
        <taxon>Stachybotrys</taxon>
    </lineage>
</organism>
<dbReference type="Pfam" id="PF00172">
    <property type="entry name" value="Zn_clus"/>
    <property type="match status" value="1"/>
</dbReference>
<dbReference type="EMBL" id="JAGPNK010000011">
    <property type="protein sequence ID" value="KAH7311280.1"/>
    <property type="molecule type" value="Genomic_DNA"/>
</dbReference>
<dbReference type="OrthoDB" id="2123952at2759"/>
<comment type="caution">
    <text evidence="4">The sequence shown here is derived from an EMBL/GenBank/DDBJ whole genome shotgun (WGS) entry which is preliminary data.</text>
</comment>